<dbReference type="AlphaFoldDB" id="I8T5N5"/>
<keyword evidence="2" id="KW-0223">Dioxygenase</keyword>
<dbReference type="OrthoDB" id="9791262at2"/>
<keyword evidence="3" id="KW-1185">Reference proteome</keyword>
<evidence type="ECO:0000313" key="2">
    <source>
        <dbReference type="EMBL" id="EIT69013.1"/>
    </source>
</evidence>
<dbReference type="PATRIC" id="fig|1172194.4.peg.2508"/>
<dbReference type="STRING" id="1172194.WQQ_25950"/>
<dbReference type="PANTHER" id="PTHR20883">
    <property type="entry name" value="PHYTANOYL-COA DIOXYGENASE DOMAIN CONTAINING 1"/>
    <property type="match status" value="1"/>
</dbReference>
<dbReference type="Proteomes" id="UP000003704">
    <property type="component" value="Unassembled WGS sequence"/>
</dbReference>
<dbReference type="Gene3D" id="2.60.120.620">
    <property type="entry name" value="q2cbj1_9rhob like domain"/>
    <property type="match status" value="1"/>
</dbReference>
<dbReference type="PANTHER" id="PTHR20883:SF48">
    <property type="entry name" value="ECTOINE DIOXYGENASE"/>
    <property type="match status" value="1"/>
</dbReference>
<dbReference type="Pfam" id="PF05721">
    <property type="entry name" value="PhyH"/>
    <property type="match status" value="1"/>
</dbReference>
<evidence type="ECO:0000313" key="3">
    <source>
        <dbReference type="Proteomes" id="UP000003704"/>
    </source>
</evidence>
<evidence type="ECO:0000256" key="1">
    <source>
        <dbReference type="ARBA" id="ARBA00001954"/>
    </source>
</evidence>
<dbReference type="InterPro" id="IPR008775">
    <property type="entry name" value="Phytyl_CoA_dOase-like"/>
</dbReference>
<organism evidence="2 3">
    <name type="scientific">Hydrocarboniphaga effusa AP103</name>
    <dbReference type="NCBI Taxonomy" id="1172194"/>
    <lineage>
        <taxon>Bacteria</taxon>
        <taxon>Pseudomonadati</taxon>
        <taxon>Pseudomonadota</taxon>
        <taxon>Gammaproteobacteria</taxon>
        <taxon>Nevskiales</taxon>
        <taxon>Nevskiaceae</taxon>
        <taxon>Hydrocarboniphaga</taxon>
    </lineage>
</organism>
<dbReference type="EMBL" id="AKGD01000002">
    <property type="protein sequence ID" value="EIT69013.1"/>
    <property type="molecule type" value="Genomic_DNA"/>
</dbReference>
<reference evidence="2 3" key="1">
    <citation type="journal article" date="2012" name="J. Bacteriol.">
        <title>Genome Sequence of n-Alkane-Degrading Hydrocarboniphaga effusa Strain AP103T (ATCC BAA-332T).</title>
        <authorList>
            <person name="Chang H.K."/>
            <person name="Zylstra G.J."/>
            <person name="Chae J.C."/>
        </authorList>
    </citation>
    <scope>NUCLEOTIDE SEQUENCE [LARGE SCALE GENOMIC DNA]</scope>
    <source>
        <strain evidence="2 3">AP103</strain>
    </source>
</reference>
<keyword evidence="2" id="KW-0560">Oxidoreductase</keyword>
<comment type="caution">
    <text evidence="2">The sequence shown here is derived from an EMBL/GenBank/DDBJ whole genome shotgun (WGS) entry which is preliminary data.</text>
</comment>
<dbReference type="GO" id="GO:0005506">
    <property type="term" value="F:iron ion binding"/>
    <property type="evidence" value="ECO:0007669"/>
    <property type="project" value="UniProtKB-ARBA"/>
</dbReference>
<sequence>MVNDYQRFELGSKLTDEQREHFERHGFLHFANFIDERQVATLIEASKAVERQWVAEAREKVNGVPIRYGRDLDGSKIVQRFAFANLYDQRLANFLDDPRFNLLFELIGRDDVRIGTHEKDGMVLNHYVHGPDSEFSRLGWHTDGLRDIFLGTRLQPLLNVGVHLSTLGTEHGGLRLLPGTHRQSIWQMLFRKRYFIDHREDPREVAIVPRAGDLTVHDGRLWHRVAQSTQTGEASRRRVIYIPVVSGPYAPKHEASPTPLYQRLAKLSK</sequence>
<accession>I8T5N5</accession>
<name>I8T5N5_9GAMM</name>
<gene>
    <name evidence="2" type="ORF">WQQ_25950</name>
</gene>
<protein>
    <submittedName>
        <fullName evidence="2">Phytanoyl-CoA dioxygenase</fullName>
    </submittedName>
</protein>
<proteinExistence type="predicted"/>
<dbReference type="SUPFAM" id="SSF51197">
    <property type="entry name" value="Clavaminate synthase-like"/>
    <property type="match status" value="1"/>
</dbReference>
<dbReference type="GO" id="GO:0016706">
    <property type="term" value="F:2-oxoglutarate-dependent dioxygenase activity"/>
    <property type="evidence" value="ECO:0007669"/>
    <property type="project" value="UniProtKB-ARBA"/>
</dbReference>
<dbReference type="RefSeq" id="WP_007185538.1">
    <property type="nucleotide sequence ID" value="NZ_AKGD01000002.1"/>
</dbReference>
<comment type="cofactor">
    <cofactor evidence="1">
        <name>Fe(2+)</name>
        <dbReference type="ChEBI" id="CHEBI:29033"/>
    </cofactor>
</comment>